<dbReference type="EMBL" id="MN448289">
    <property type="protein sequence ID" value="QFG74584.1"/>
    <property type="molecule type" value="Genomic_DNA"/>
</dbReference>
<evidence type="ECO:0000313" key="1">
    <source>
        <dbReference type="EMBL" id="QFG74584.1"/>
    </source>
</evidence>
<reference evidence="1" key="1">
    <citation type="journal article" date="2019" name="Philos. Trans. R. Soc. Lond., B, Biol. Sci.">
        <title>Targeted metagenomic recovery of four divergent viruses reveals shared and distinctive characteristics of giant viruses of marine eukaryotes.</title>
        <authorList>
            <person name="Needham D.M."/>
            <person name="Poirier C."/>
            <person name="Hehenberger E."/>
            <person name="Jimenez V."/>
            <person name="Swalwell J.E."/>
            <person name="Santoro A.E."/>
            <person name="Worden A.Z."/>
        </authorList>
    </citation>
    <scope>NUCLEOTIDE SEQUENCE</scope>
    <source>
        <strain evidence="1">MPacV-611</strain>
    </source>
</reference>
<name>A0A5J6VM94_9VIRU</name>
<accession>A0A5J6VM94</accession>
<organism evidence="1">
    <name type="scientific">Megaviridae environmental sample</name>
    <dbReference type="NCBI Taxonomy" id="1737588"/>
    <lineage>
        <taxon>Viruses</taxon>
        <taxon>Varidnaviria</taxon>
        <taxon>Bamfordvirae</taxon>
        <taxon>Nucleocytoviricota</taxon>
        <taxon>Megaviricetes</taxon>
        <taxon>Imitervirales</taxon>
        <taxon>Mimiviridae</taxon>
        <taxon>environmental samples</taxon>
    </lineage>
</organism>
<proteinExistence type="predicted"/>
<sequence>MMKACGINKIYYSTDDEIVCEKITNMVSINCSSVMKSLEREYYSAPKKDIDFFQNLLQKKMPSQINMYNLECFLNYNFKEVLPKYKYKICKNKVYFYNSNNVLILITNINI</sequence>
<protein>
    <submittedName>
        <fullName evidence="1">Uncharacterized protein</fullName>
    </submittedName>
</protein>